<evidence type="ECO:0000259" key="2">
    <source>
        <dbReference type="Pfam" id="PF17898"/>
    </source>
</evidence>
<sequence length="197" mass="23038">MKTISQFLITSAVFIVLMTGCAAAEEQSQPDYESTKKMMVDMLQTDEGKQSIQEILQDEEVQQSLIIEDEFVKDTIQETLTTEKGKEFWQVMMEDPEFAQTFAESMQEENEQVLKHLMNDPEYQEMMMEILKDPEMEQSYLELMESKEYRQQVMNVMNEALESPLFVGKLKNILDDVVEEQMNQQNENQEEGNEGEE</sequence>
<dbReference type="RefSeq" id="WP_343043380.1">
    <property type="nucleotide sequence ID" value="NZ_JACHHB010000019.1"/>
</dbReference>
<dbReference type="InterPro" id="IPR041262">
    <property type="entry name" value="GerD_central"/>
</dbReference>
<feature type="chain" id="PRO_5039389395" evidence="1">
    <location>
        <begin position="25"/>
        <end position="197"/>
    </location>
</feature>
<accession>A0A840QUL5</accession>
<dbReference type="PROSITE" id="PS51257">
    <property type="entry name" value="PROKAR_LIPOPROTEIN"/>
    <property type="match status" value="1"/>
</dbReference>
<evidence type="ECO:0000313" key="4">
    <source>
        <dbReference type="Proteomes" id="UP000551878"/>
    </source>
</evidence>
<evidence type="ECO:0000313" key="3">
    <source>
        <dbReference type="EMBL" id="MBB5174947.1"/>
    </source>
</evidence>
<protein>
    <submittedName>
        <fullName evidence="3">Spore germination protein D</fullName>
    </submittedName>
</protein>
<keyword evidence="1" id="KW-0732">Signal</keyword>
<name>A0A840QUL5_9BACI</name>
<evidence type="ECO:0000256" key="1">
    <source>
        <dbReference type="SAM" id="SignalP"/>
    </source>
</evidence>
<proteinExistence type="predicted"/>
<comment type="caution">
    <text evidence="3">The sequence shown here is derived from an EMBL/GenBank/DDBJ whole genome shotgun (WGS) entry which is preliminary data.</text>
</comment>
<dbReference type="NCBIfam" id="NF040801">
    <property type="entry name" value="spore_GerD"/>
    <property type="match status" value="1"/>
</dbReference>
<organism evidence="3 4">
    <name type="scientific">Texcoconibacillus texcoconensis</name>
    <dbReference type="NCBI Taxonomy" id="1095777"/>
    <lineage>
        <taxon>Bacteria</taxon>
        <taxon>Bacillati</taxon>
        <taxon>Bacillota</taxon>
        <taxon>Bacilli</taxon>
        <taxon>Bacillales</taxon>
        <taxon>Bacillaceae</taxon>
        <taxon>Texcoconibacillus</taxon>
    </lineage>
</organism>
<reference evidence="3 4" key="1">
    <citation type="submission" date="2020-08" db="EMBL/GenBank/DDBJ databases">
        <title>Genomic Encyclopedia of Type Strains, Phase IV (KMG-IV): sequencing the most valuable type-strain genomes for metagenomic binning, comparative biology and taxonomic classification.</title>
        <authorList>
            <person name="Goeker M."/>
        </authorList>
    </citation>
    <scope>NUCLEOTIDE SEQUENCE [LARGE SCALE GENOMIC DNA]</scope>
    <source>
        <strain evidence="3 4">DSM 24696</strain>
    </source>
</reference>
<dbReference type="AlphaFoldDB" id="A0A840QUL5"/>
<feature type="signal peptide" evidence="1">
    <location>
        <begin position="1"/>
        <end position="24"/>
    </location>
</feature>
<gene>
    <name evidence="3" type="ORF">HNQ41_003172</name>
</gene>
<feature type="domain" description="Spore germination GerD central core" evidence="2">
    <location>
        <begin position="65"/>
        <end position="176"/>
    </location>
</feature>
<dbReference type="EMBL" id="JACHHB010000019">
    <property type="protein sequence ID" value="MBB5174947.1"/>
    <property type="molecule type" value="Genomic_DNA"/>
</dbReference>
<dbReference type="Proteomes" id="UP000551878">
    <property type="component" value="Unassembled WGS sequence"/>
</dbReference>
<keyword evidence="4" id="KW-1185">Reference proteome</keyword>
<dbReference type="Pfam" id="PF17898">
    <property type="entry name" value="GerD"/>
    <property type="match status" value="1"/>
</dbReference>